<name>A0A8H3TVE2_9TREE</name>
<dbReference type="Proteomes" id="UP000620104">
    <property type="component" value="Unassembled WGS sequence"/>
</dbReference>
<organism evidence="2 3">
    <name type="scientific">Naganishia liquefaciens</name>
    <dbReference type="NCBI Taxonomy" id="104408"/>
    <lineage>
        <taxon>Eukaryota</taxon>
        <taxon>Fungi</taxon>
        <taxon>Dikarya</taxon>
        <taxon>Basidiomycota</taxon>
        <taxon>Agaricomycotina</taxon>
        <taxon>Tremellomycetes</taxon>
        <taxon>Filobasidiales</taxon>
        <taxon>Filobasidiaceae</taxon>
        <taxon>Naganishia</taxon>
    </lineage>
</organism>
<comment type="caution">
    <text evidence="2">The sequence shown here is derived from an EMBL/GenBank/DDBJ whole genome shotgun (WGS) entry which is preliminary data.</text>
</comment>
<dbReference type="OrthoDB" id="2592649at2759"/>
<gene>
    <name evidence="2" type="ORF">NliqN6_3271</name>
</gene>
<accession>A0A8H3TVE2</accession>
<feature type="region of interest" description="Disordered" evidence="1">
    <location>
        <begin position="79"/>
        <end position="98"/>
    </location>
</feature>
<evidence type="ECO:0000256" key="1">
    <source>
        <dbReference type="SAM" id="MobiDB-lite"/>
    </source>
</evidence>
<feature type="compositionally biased region" description="Polar residues" evidence="1">
    <location>
        <begin position="85"/>
        <end position="94"/>
    </location>
</feature>
<dbReference type="EMBL" id="BLZA01000019">
    <property type="protein sequence ID" value="GHJ86869.1"/>
    <property type="molecule type" value="Genomic_DNA"/>
</dbReference>
<evidence type="ECO:0000313" key="2">
    <source>
        <dbReference type="EMBL" id="GHJ86869.1"/>
    </source>
</evidence>
<protein>
    <submittedName>
        <fullName evidence="2">Uncharacterized protein</fullName>
    </submittedName>
</protein>
<sequence>MMEDLISSMSHGVHVGRQGYELSALQDQLNKTLAANANTYSLTQRTRVDAVTETTAGAANVSLSHTWKPVRPQVTPTASFRGPSGWNSGGTSCNHGLAFDPRAHQMDMQSHTNVPPDPNMRSTLRQRADYSETEGSTQKSDDYSAFDEDAFAPLHSIRATAQHPSSNATDPWAGFRSRIPAAAFQAGDRNSGTTGQACQNPATWRNSAFAGDTNC</sequence>
<reference evidence="2" key="1">
    <citation type="submission" date="2020-07" db="EMBL/GenBank/DDBJ databases">
        <title>Draft Genome Sequence of a Deep-Sea Yeast, Naganishia (Cryptococcus) liquefaciens strain N6.</title>
        <authorList>
            <person name="Han Y.W."/>
            <person name="Kajitani R."/>
            <person name="Morimoto H."/>
            <person name="Parhat M."/>
            <person name="Tsubouchi H."/>
            <person name="Bakenova O."/>
            <person name="Ogata M."/>
            <person name="Argunhan B."/>
            <person name="Aoki R."/>
            <person name="Kajiwara S."/>
            <person name="Itoh T."/>
            <person name="Iwasaki H."/>
        </authorList>
    </citation>
    <scope>NUCLEOTIDE SEQUENCE</scope>
    <source>
        <strain evidence="2">N6</strain>
    </source>
</reference>
<keyword evidence="3" id="KW-1185">Reference proteome</keyword>
<proteinExistence type="predicted"/>
<evidence type="ECO:0000313" key="3">
    <source>
        <dbReference type="Proteomes" id="UP000620104"/>
    </source>
</evidence>
<dbReference type="AlphaFoldDB" id="A0A8H3TVE2"/>